<dbReference type="GO" id="GO:0005524">
    <property type="term" value="F:ATP binding"/>
    <property type="evidence" value="ECO:0007669"/>
    <property type="project" value="UniProtKB-KW"/>
</dbReference>
<dbReference type="EC" id="6.3.3.1" evidence="3 13"/>
<dbReference type="Proteomes" id="UP000316801">
    <property type="component" value="Unassembled WGS sequence"/>
</dbReference>
<evidence type="ECO:0000256" key="13">
    <source>
        <dbReference type="HAMAP-Rule" id="MF_00741"/>
    </source>
</evidence>
<dbReference type="EMBL" id="VJMG01000030">
    <property type="protein sequence ID" value="TRL38559.1"/>
    <property type="molecule type" value="Genomic_DNA"/>
</dbReference>
<dbReference type="Gene3D" id="3.30.1330.10">
    <property type="entry name" value="PurM-like, N-terminal domain"/>
    <property type="match status" value="1"/>
</dbReference>
<dbReference type="FunFam" id="3.30.1330.10:FF:000001">
    <property type="entry name" value="Phosphoribosylformylglycinamidine cyclo-ligase"/>
    <property type="match status" value="1"/>
</dbReference>
<evidence type="ECO:0000256" key="7">
    <source>
        <dbReference type="ARBA" id="ARBA00022755"/>
    </source>
</evidence>
<dbReference type="CDD" id="cd02196">
    <property type="entry name" value="PurM"/>
    <property type="match status" value="1"/>
</dbReference>
<dbReference type="Pfam" id="PF02769">
    <property type="entry name" value="AIRS_C"/>
    <property type="match status" value="1"/>
</dbReference>
<evidence type="ECO:0000313" key="16">
    <source>
        <dbReference type="EMBL" id="TRL38559.1"/>
    </source>
</evidence>
<keyword evidence="17" id="KW-1185">Reference proteome</keyword>
<evidence type="ECO:0000256" key="1">
    <source>
        <dbReference type="ARBA" id="ARBA00004686"/>
    </source>
</evidence>
<keyword evidence="8 13" id="KW-0067">ATP-binding</keyword>
<dbReference type="PANTHER" id="PTHR10520">
    <property type="entry name" value="TRIFUNCTIONAL PURINE BIOSYNTHETIC PROTEIN ADENOSINE-3-RELATED"/>
    <property type="match status" value="1"/>
</dbReference>
<dbReference type="InterPro" id="IPR016188">
    <property type="entry name" value="PurM-like_N"/>
</dbReference>
<dbReference type="HAMAP" id="MF_00741">
    <property type="entry name" value="AIRS"/>
    <property type="match status" value="1"/>
</dbReference>
<dbReference type="GO" id="GO:0005829">
    <property type="term" value="C:cytosol"/>
    <property type="evidence" value="ECO:0007669"/>
    <property type="project" value="TreeGrafter"/>
</dbReference>
<evidence type="ECO:0000256" key="6">
    <source>
        <dbReference type="ARBA" id="ARBA00022741"/>
    </source>
</evidence>
<dbReference type="FunFam" id="3.90.650.10:FF:000007">
    <property type="entry name" value="Trifunctional purine biosynthetic protein adenosine-3"/>
    <property type="match status" value="1"/>
</dbReference>
<dbReference type="GO" id="GO:0004637">
    <property type="term" value="F:phosphoribosylamine-glycine ligase activity"/>
    <property type="evidence" value="ECO:0007669"/>
    <property type="project" value="TreeGrafter"/>
</dbReference>
<dbReference type="AlphaFoldDB" id="A0A549T9L0"/>
<evidence type="ECO:0000256" key="3">
    <source>
        <dbReference type="ARBA" id="ARBA00013047"/>
    </source>
</evidence>
<dbReference type="InterPro" id="IPR036676">
    <property type="entry name" value="PurM-like_C_sf"/>
</dbReference>
<dbReference type="UniPathway" id="UPA00074">
    <property type="reaction ID" value="UER00129"/>
</dbReference>
<dbReference type="SUPFAM" id="SSF56042">
    <property type="entry name" value="PurM C-terminal domain-like"/>
    <property type="match status" value="1"/>
</dbReference>
<dbReference type="GO" id="GO:0006189">
    <property type="term" value="P:'de novo' IMP biosynthetic process"/>
    <property type="evidence" value="ECO:0007669"/>
    <property type="project" value="UniProtKB-UniRule"/>
</dbReference>
<dbReference type="GO" id="GO:0004641">
    <property type="term" value="F:phosphoribosylformylglycinamidine cyclo-ligase activity"/>
    <property type="evidence" value="ECO:0007669"/>
    <property type="project" value="UniProtKB-UniRule"/>
</dbReference>
<dbReference type="InterPro" id="IPR036921">
    <property type="entry name" value="PurM-like_N_sf"/>
</dbReference>
<comment type="subcellular location">
    <subcellularLocation>
        <location evidence="13">Cytoplasm</location>
    </subcellularLocation>
</comment>
<sequence length="357" mass="36357">MSNAGKNGLTYSDAGVDIDAGNLMVEKIKPAVRSTRRPGADGEIGGFGGLFDLKAAGFTDPVLVAANDGVGTKLKIAIDANRHDTVGIDLVAMCVNDLVVQGAEPLFFLDYFATGKLDPEQGAAIVLGIADGCRQAGCALIGGETAEMPGMYRDGDYDLAGFAVGAAERGQLLPSGDLAEGDVILGLTSSGVHSNGFSLVRKIVSLSGLAWDAPAPFADGKTLGEALLTPTRIYVKPLLKAIRETAGIKALAHITGGGFPDNIPRVLPDTLAAEIDLGSIPVPPVFSWLSATGGVAANEMLRTFNCGVGMIAVVAAENVAAVTDVLAGEGEVVVPLGRIVARAEGGAGTLYKGTLGL</sequence>
<dbReference type="SUPFAM" id="SSF55326">
    <property type="entry name" value="PurM N-terminal domain-like"/>
    <property type="match status" value="1"/>
</dbReference>
<keyword evidence="6 13" id="KW-0547">Nucleotide-binding</keyword>
<name>A0A549T9L0_9HYPH</name>
<comment type="caution">
    <text evidence="16">The sequence shown here is derived from an EMBL/GenBank/DDBJ whole genome shotgun (WGS) entry which is preliminary data.</text>
</comment>
<reference evidence="16 17" key="1">
    <citation type="submission" date="2019-07" db="EMBL/GenBank/DDBJ databases">
        <title>Ln-dependent methylotrophs.</title>
        <authorList>
            <person name="Tani A."/>
        </authorList>
    </citation>
    <scope>NUCLEOTIDE SEQUENCE [LARGE SCALE GENOMIC DNA]</scope>
    <source>
        <strain evidence="16 17">SM12</strain>
    </source>
</reference>
<keyword evidence="7 13" id="KW-0658">Purine biosynthesis</keyword>
<evidence type="ECO:0000259" key="15">
    <source>
        <dbReference type="Pfam" id="PF02769"/>
    </source>
</evidence>
<comment type="similarity">
    <text evidence="2 13">Belongs to the AIR synthase family.</text>
</comment>
<evidence type="ECO:0000256" key="2">
    <source>
        <dbReference type="ARBA" id="ARBA00010280"/>
    </source>
</evidence>
<evidence type="ECO:0000256" key="11">
    <source>
        <dbReference type="ARBA" id="ARBA00033093"/>
    </source>
</evidence>
<gene>
    <name evidence="13" type="primary">purM</name>
    <name evidence="16" type="ORF">FNA46_12545</name>
</gene>
<dbReference type="InterPro" id="IPR010918">
    <property type="entry name" value="PurM-like_C_dom"/>
</dbReference>
<evidence type="ECO:0000256" key="5">
    <source>
        <dbReference type="ARBA" id="ARBA00022598"/>
    </source>
</evidence>
<dbReference type="GO" id="GO:0046084">
    <property type="term" value="P:adenine biosynthetic process"/>
    <property type="evidence" value="ECO:0007669"/>
    <property type="project" value="TreeGrafter"/>
</dbReference>
<dbReference type="RefSeq" id="WP_143125543.1">
    <property type="nucleotide sequence ID" value="NZ_VJMG01000030.1"/>
</dbReference>
<keyword evidence="13" id="KW-0963">Cytoplasm</keyword>
<dbReference type="NCBIfam" id="TIGR00878">
    <property type="entry name" value="purM"/>
    <property type="match status" value="1"/>
</dbReference>
<evidence type="ECO:0000256" key="9">
    <source>
        <dbReference type="ARBA" id="ARBA00031908"/>
    </source>
</evidence>
<feature type="domain" description="PurM-like C-terminal" evidence="15">
    <location>
        <begin position="180"/>
        <end position="345"/>
    </location>
</feature>
<proteinExistence type="inferred from homology"/>
<evidence type="ECO:0000256" key="10">
    <source>
        <dbReference type="ARBA" id="ARBA00032931"/>
    </source>
</evidence>
<comment type="catalytic activity">
    <reaction evidence="12 13">
        <text>2-formamido-N(1)-(5-O-phospho-beta-D-ribosyl)acetamidine + ATP = 5-amino-1-(5-phospho-beta-D-ribosyl)imidazole + ADP + phosphate + H(+)</text>
        <dbReference type="Rhea" id="RHEA:23032"/>
        <dbReference type="ChEBI" id="CHEBI:15378"/>
        <dbReference type="ChEBI" id="CHEBI:30616"/>
        <dbReference type="ChEBI" id="CHEBI:43474"/>
        <dbReference type="ChEBI" id="CHEBI:137981"/>
        <dbReference type="ChEBI" id="CHEBI:147287"/>
        <dbReference type="ChEBI" id="CHEBI:456216"/>
        <dbReference type="EC" id="6.3.3.1"/>
    </reaction>
</comment>
<dbReference type="InterPro" id="IPR004733">
    <property type="entry name" value="PurM_cligase"/>
</dbReference>
<organism evidence="16 17">
    <name type="scientific">Rhizobium straminoryzae</name>
    <dbReference type="NCBI Taxonomy" id="1387186"/>
    <lineage>
        <taxon>Bacteria</taxon>
        <taxon>Pseudomonadati</taxon>
        <taxon>Pseudomonadota</taxon>
        <taxon>Alphaproteobacteria</taxon>
        <taxon>Hyphomicrobiales</taxon>
        <taxon>Rhizobiaceae</taxon>
        <taxon>Rhizobium/Agrobacterium group</taxon>
        <taxon>Rhizobium</taxon>
    </lineage>
</organism>
<evidence type="ECO:0000256" key="12">
    <source>
        <dbReference type="ARBA" id="ARBA00049057"/>
    </source>
</evidence>
<keyword evidence="5 13" id="KW-0436">Ligase</keyword>
<dbReference type="Gene3D" id="3.90.650.10">
    <property type="entry name" value="PurM-like C-terminal domain"/>
    <property type="match status" value="1"/>
</dbReference>
<dbReference type="Pfam" id="PF00586">
    <property type="entry name" value="AIRS"/>
    <property type="match status" value="1"/>
</dbReference>
<evidence type="ECO:0000259" key="14">
    <source>
        <dbReference type="Pfam" id="PF00586"/>
    </source>
</evidence>
<dbReference type="PANTHER" id="PTHR10520:SF12">
    <property type="entry name" value="TRIFUNCTIONAL PURINE BIOSYNTHETIC PROTEIN ADENOSINE-3"/>
    <property type="match status" value="1"/>
</dbReference>
<feature type="domain" description="PurM-like N-terminal" evidence="14">
    <location>
        <begin position="62"/>
        <end position="166"/>
    </location>
</feature>
<evidence type="ECO:0000313" key="17">
    <source>
        <dbReference type="Proteomes" id="UP000316801"/>
    </source>
</evidence>
<evidence type="ECO:0000256" key="4">
    <source>
        <dbReference type="ARBA" id="ARBA00020367"/>
    </source>
</evidence>
<evidence type="ECO:0000256" key="8">
    <source>
        <dbReference type="ARBA" id="ARBA00022840"/>
    </source>
</evidence>
<accession>A0A549T9L0</accession>
<protein>
    <recommendedName>
        <fullName evidence="4 13">Phosphoribosylformylglycinamidine cyclo-ligase</fullName>
        <ecNumber evidence="3 13">6.3.3.1</ecNumber>
    </recommendedName>
    <alternativeName>
        <fullName evidence="10 13">AIR synthase</fullName>
    </alternativeName>
    <alternativeName>
        <fullName evidence="11 13">AIRS</fullName>
    </alternativeName>
    <alternativeName>
        <fullName evidence="9 13">Phosphoribosyl-aminoimidazole synthetase</fullName>
    </alternativeName>
</protein>
<comment type="pathway">
    <text evidence="1 13">Purine metabolism; IMP biosynthesis via de novo pathway; 5-amino-1-(5-phospho-D-ribosyl)imidazole from N(2)-formyl-N(1)-(5-phospho-D-ribosyl)glycinamide: step 2/2.</text>
</comment>